<accession>A0ABR7UC03</accession>
<keyword evidence="1" id="KW-1133">Transmembrane helix</keyword>
<evidence type="ECO:0000256" key="1">
    <source>
        <dbReference type="SAM" id="Phobius"/>
    </source>
</evidence>
<dbReference type="NCBIfam" id="NF035944">
    <property type="entry name" value="PEPxxWA-CTERM"/>
    <property type="match status" value="1"/>
</dbReference>
<dbReference type="Proteomes" id="UP000639516">
    <property type="component" value="Unassembled WGS sequence"/>
</dbReference>
<evidence type="ECO:0000313" key="3">
    <source>
        <dbReference type="EMBL" id="MBC9981044.1"/>
    </source>
</evidence>
<feature type="transmembrane region" description="Helical" evidence="1">
    <location>
        <begin position="7"/>
        <end position="25"/>
    </location>
</feature>
<gene>
    <name evidence="3" type="ORF">HA482_22840</name>
</gene>
<sequence>MYKRQHIFSADLLGLIVFGLGFVEIDFGGPRTFSYDGGSFKLAVKDVYLFSLDAKDPIIGHISDVRSDPPPIAGAVPEPSTWAMMLLGFGGLGFMTYRRKRTTAIARAALVRS</sequence>
<dbReference type="EMBL" id="JAATTO010000033">
    <property type="protein sequence ID" value="MBC9981044.1"/>
    <property type="molecule type" value="Genomic_DNA"/>
</dbReference>
<keyword evidence="1" id="KW-0472">Membrane</keyword>
<feature type="transmembrane region" description="Helical" evidence="1">
    <location>
        <begin position="80"/>
        <end position="97"/>
    </location>
</feature>
<protein>
    <submittedName>
        <fullName evidence="3">PEPxxWA-CTERM sorting domain-containing protein</fullName>
    </submittedName>
</protein>
<keyword evidence="4" id="KW-1185">Reference proteome</keyword>
<evidence type="ECO:0000259" key="2">
    <source>
        <dbReference type="Pfam" id="PF07589"/>
    </source>
</evidence>
<name>A0ABR7UC03_9BRAD</name>
<keyword evidence="1" id="KW-0812">Transmembrane</keyword>
<evidence type="ECO:0000313" key="4">
    <source>
        <dbReference type="Proteomes" id="UP000639516"/>
    </source>
</evidence>
<feature type="domain" description="Ice-binding protein C-terminal" evidence="2">
    <location>
        <begin position="75"/>
        <end position="99"/>
    </location>
</feature>
<dbReference type="InterPro" id="IPR013424">
    <property type="entry name" value="Ice-binding_C"/>
</dbReference>
<proteinExistence type="predicted"/>
<organism evidence="3 4">
    <name type="scientific">Bradyrhizobium campsiandrae</name>
    <dbReference type="NCBI Taxonomy" id="1729892"/>
    <lineage>
        <taxon>Bacteria</taxon>
        <taxon>Pseudomonadati</taxon>
        <taxon>Pseudomonadota</taxon>
        <taxon>Alphaproteobacteria</taxon>
        <taxon>Hyphomicrobiales</taxon>
        <taxon>Nitrobacteraceae</taxon>
        <taxon>Bradyrhizobium</taxon>
    </lineage>
</organism>
<dbReference type="Pfam" id="PF07589">
    <property type="entry name" value="PEP-CTERM"/>
    <property type="match status" value="1"/>
</dbReference>
<reference evidence="3 4" key="1">
    <citation type="journal article" date="2020" name="Arch. Microbiol.">
        <title>Bradyrhizobium campsiandrae sp. nov., a nitrogen-fixing bacterial strain isolated from a native leguminous tree from the Amazon adapted to flooded conditions.</title>
        <authorList>
            <person name="Cabral Michel D."/>
            <person name="Martins da Costa E."/>
            <person name="Azarias Guimaraes A."/>
            <person name="Soares de Carvalho T."/>
            <person name="Santos de Castro Caputo P."/>
            <person name="Willems A."/>
            <person name="de Souza Moreira F.M."/>
        </authorList>
    </citation>
    <scope>NUCLEOTIDE SEQUENCE [LARGE SCALE GENOMIC DNA]</scope>
    <source>
        <strain evidence="4">INPA 384B</strain>
    </source>
</reference>
<dbReference type="NCBIfam" id="TIGR02595">
    <property type="entry name" value="PEP_CTERM"/>
    <property type="match status" value="1"/>
</dbReference>
<comment type="caution">
    <text evidence="3">The sequence shown here is derived from an EMBL/GenBank/DDBJ whole genome shotgun (WGS) entry which is preliminary data.</text>
</comment>